<comment type="caution">
    <text evidence="2">The sequence shown here is derived from an EMBL/GenBank/DDBJ whole genome shotgun (WGS) entry which is preliminary data.</text>
</comment>
<dbReference type="AlphaFoldDB" id="A0AAV2Z589"/>
<dbReference type="Proteomes" id="UP001146120">
    <property type="component" value="Unassembled WGS sequence"/>
</dbReference>
<evidence type="ECO:0000313" key="2">
    <source>
        <dbReference type="EMBL" id="DBA00612.1"/>
    </source>
</evidence>
<dbReference type="EMBL" id="DAKRPA010000061">
    <property type="protein sequence ID" value="DBA00612.1"/>
    <property type="molecule type" value="Genomic_DNA"/>
</dbReference>
<accession>A0AAV2Z589</accession>
<evidence type="ECO:0000256" key="1">
    <source>
        <dbReference type="SAM" id="MobiDB-lite"/>
    </source>
</evidence>
<feature type="compositionally biased region" description="Low complexity" evidence="1">
    <location>
        <begin position="1"/>
        <end position="34"/>
    </location>
</feature>
<feature type="unsure residue" description="D or N" evidence="2">
    <location>
        <position position="116"/>
    </location>
</feature>
<name>A0AAV2Z589_9STRA</name>
<organism evidence="2 3">
    <name type="scientific">Lagenidium giganteum</name>
    <dbReference type="NCBI Taxonomy" id="4803"/>
    <lineage>
        <taxon>Eukaryota</taxon>
        <taxon>Sar</taxon>
        <taxon>Stramenopiles</taxon>
        <taxon>Oomycota</taxon>
        <taxon>Peronosporomycetes</taxon>
        <taxon>Pythiales</taxon>
        <taxon>Pythiaceae</taxon>
    </lineage>
</organism>
<gene>
    <name evidence="2" type="ORF">N0F65_007741</name>
</gene>
<feature type="region of interest" description="Disordered" evidence="1">
    <location>
        <begin position="1"/>
        <end position="42"/>
    </location>
</feature>
<sequence>MSQSSSFSVFASPPNSTASTSSSDSSSDSSSNSSRTRIAVELYHNTASLPTQPCVCPHPPRKKHPTVKATFPPAFCYHHRHHENNINRAGWGYITAEEARLISLLRRTDLLTILTDQLETDLTTRAIADPDINAS</sequence>
<proteinExistence type="predicted"/>
<reference evidence="2" key="2">
    <citation type="journal article" date="2023" name="Microbiol Resour">
        <title>Decontamination and Annotation of the Draft Genome Sequence of the Oomycete Lagenidium giganteum ARSEF 373.</title>
        <authorList>
            <person name="Morgan W.R."/>
            <person name="Tartar A."/>
        </authorList>
    </citation>
    <scope>NUCLEOTIDE SEQUENCE</scope>
    <source>
        <strain evidence="2">ARSEF 373</strain>
    </source>
</reference>
<protein>
    <submittedName>
        <fullName evidence="2">Uncharacterized protein</fullName>
    </submittedName>
</protein>
<keyword evidence="3" id="KW-1185">Reference proteome</keyword>
<evidence type="ECO:0000313" key="3">
    <source>
        <dbReference type="Proteomes" id="UP001146120"/>
    </source>
</evidence>
<reference evidence="2" key="1">
    <citation type="submission" date="2022-11" db="EMBL/GenBank/DDBJ databases">
        <authorList>
            <person name="Morgan W.R."/>
            <person name="Tartar A."/>
        </authorList>
    </citation>
    <scope>NUCLEOTIDE SEQUENCE</scope>
    <source>
        <strain evidence="2">ARSEF 373</strain>
    </source>
</reference>